<feature type="region of interest" description="Disordered" evidence="1">
    <location>
        <begin position="451"/>
        <end position="548"/>
    </location>
</feature>
<accession>A0A9W8VDP3</accession>
<dbReference type="OrthoDB" id="5106369at2759"/>
<dbReference type="GO" id="GO:0004722">
    <property type="term" value="F:protein serine/threonine phosphatase activity"/>
    <property type="evidence" value="ECO:0007669"/>
    <property type="project" value="UniProtKB-EC"/>
</dbReference>
<dbReference type="InterPro" id="IPR058925">
    <property type="entry name" value="zf-C2H2_AcuF"/>
</dbReference>
<feature type="region of interest" description="Disordered" evidence="1">
    <location>
        <begin position="602"/>
        <end position="671"/>
    </location>
</feature>
<dbReference type="EMBL" id="JAOQAZ010000014">
    <property type="protein sequence ID" value="KAJ4259731.1"/>
    <property type="molecule type" value="Genomic_DNA"/>
</dbReference>
<evidence type="ECO:0000256" key="1">
    <source>
        <dbReference type="SAM" id="MobiDB-lite"/>
    </source>
</evidence>
<evidence type="ECO:0000313" key="4">
    <source>
        <dbReference type="Proteomes" id="UP001152049"/>
    </source>
</evidence>
<dbReference type="PANTHER" id="PTHR35391">
    <property type="entry name" value="C2H2-TYPE DOMAIN-CONTAINING PROTEIN-RELATED"/>
    <property type="match status" value="1"/>
</dbReference>
<protein>
    <submittedName>
        <fullName evidence="3">Serine/threonine-protein phosphatase PP1-gamma catalytic subunit</fullName>
        <ecNumber evidence="3">3.1.3.16</ecNumber>
    </submittedName>
</protein>
<feature type="region of interest" description="Disordered" evidence="1">
    <location>
        <begin position="694"/>
        <end position="713"/>
    </location>
</feature>
<dbReference type="AlphaFoldDB" id="A0A9W8VDP3"/>
<proteinExistence type="predicted"/>
<gene>
    <name evidence="3" type="primary">PPP1CC</name>
    <name evidence="3" type="ORF">NW762_007662</name>
</gene>
<comment type="caution">
    <text evidence="3">The sequence shown here is derived from an EMBL/GenBank/DDBJ whole genome shotgun (WGS) entry which is preliminary data.</text>
</comment>
<reference evidence="3" key="1">
    <citation type="submission" date="2022-09" db="EMBL/GenBank/DDBJ databases">
        <title>Fusarium specimens isolated from Avocado Roots.</title>
        <authorList>
            <person name="Stajich J."/>
            <person name="Roper C."/>
            <person name="Heimlech-Rivalta G."/>
        </authorList>
    </citation>
    <scope>NUCLEOTIDE SEQUENCE</scope>
    <source>
        <strain evidence="3">CF00136</strain>
    </source>
</reference>
<evidence type="ECO:0000259" key="2">
    <source>
        <dbReference type="Pfam" id="PF26082"/>
    </source>
</evidence>
<feature type="compositionally biased region" description="Basic and acidic residues" evidence="1">
    <location>
        <begin position="515"/>
        <end position="524"/>
    </location>
</feature>
<feature type="domain" description="Oxidoreductase acuF-like C2H2 type zinc-finger" evidence="2">
    <location>
        <begin position="349"/>
        <end position="375"/>
    </location>
</feature>
<keyword evidence="3" id="KW-0378">Hydrolase</keyword>
<sequence length="713" mass="80235">MLGQYLSRQDIETWISAPTSSRDGPGLITKLFISINEGMVLLYRVFPLEVEEAGSRQQCRNDIERFFLWGEGLSIIEGHLDEILAFSKELHIEVLSLLLHLGTAVLQGISRNWTTLNEDLGDQCDDLRNLLDTAEVMLHEADPEVNRDIELYTPSDPDTSAYSPTEIVEDVSIYVDCLLDLAPSLDNPALDVEASNYERPTHVKEAFSVSSDQALVYCRKIRDRFMNLPKSLVERLAEANVIRANRISELRSQPIKSEPGTNDNTTEKLFSTADNRFTETIKSTLPVSSATAESSTNWPGGPPMTPIPAIDRDVRSEPDTIATFSTAASALSSGRPRVPPMPKIIDDGFTCPICYVSVTNVKTRREWKKHVFEDLMPYICTVENCNETTVMHTHSLTWAHHEASHFFPKSTYRECMFCSAVHQKEGAAYFKHVAGHLQEISLSVLPQAIHGSDGCETEDSDQPASNMSLSGGIPDLPDTTTPHVLDRASRRLHYNEGLEPRSSSSSDMLDSSDDYEPKSEEREFTQTAQMVHAPSERGLEPQSQDTVREQFQRLNCSEKSLDGNSNLDPDEQNIMRRIQGNSDFDQDAEFLKRREQLKKFRRMSMGSSFGKRTHSEPSDSEDDGEGLDANEVGSSARRMRRKMHRTSLLFQDTLLSPLDEQSESGETDRLAHEALARELPYWDLDDVSVDDVSVDENEYQGGEEFEEVYEDTK</sequence>
<dbReference type="PANTHER" id="PTHR35391:SF5">
    <property type="entry name" value="DUF6590 DOMAIN-CONTAINING PROTEIN"/>
    <property type="match status" value="1"/>
</dbReference>
<feature type="compositionally biased region" description="Basic and acidic residues" evidence="1">
    <location>
        <begin position="484"/>
        <end position="499"/>
    </location>
</feature>
<dbReference type="Pfam" id="PF26082">
    <property type="entry name" value="zf-C2H2_AcuF"/>
    <property type="match status" value="1"/>
</dbReference>
<dbReference type="Proteomes" id="UP001152049">
    <property type="component" value="Unassembled WGS sequence"/>
</dbReference>
<name>A0A9W8VDP3_9HYPO</name>
<organism evidence="3 4">
    <name type="scientific">Fusarium torreyae</name>
    <dbReference type="NCBI Taxonomy" id="1237075"/>
    <lineage>
        <taxon>Eukaryota</taxon>
        <taxon>Fungi</taxon>
        <taxon>Dikarya</taxon>
        <taxon>Ascomycota</taxon>
        <taxon>Pezizomycotina</taxon>
        <taxon>Sordariomycetes</taxon>
        <taxon>Hypocreomycetidae</taxon>
        <taxon>Hypocreales</taxon>
        <taxon>Nectriaceae</taxon>
        <taxon>Fusarium</taxon>
    </lineage>
</organism>
<keyword evidence="4" id="KW-1185">Reference proteome</keyword>
<feature type="compositionally biased region" description="Acidic residues" evidence="1">
    <location>
        <begin position="618"/>
        <end position="628"/>
    </location>
</feature>
<dbReference type="EC" id="3.1.3.16" evidence="3"/>
<evidence type="ECO:0000313" key="3">
    <source>
        <dbReference type="EMBL" id="KAJ4259731.1"/>
    </source>
</evidence>